<name>A0A2K3KHX3_TRIPR</name>
<sequence length="72" mass="8238">GTAANVFYNVHQTITTIHEISKDSTTNIPYDPMTYMIVPEYKPLPLRAFPSDVDFRDFQTNHTIRGLGLFYG</sequence>
<comment type="caution">
    <text evidence="1">The sequence shown here is derived from an EMBL/GenBank/DDBJ whole genome shotgun (WGS) entry which is preliminary data.</text>
</comment>
<accession>A0A2K3KHX3</accession>
<reference evidence="1 2" key="1">
    <citation type="journal article" date="2014" name="Am. J. Bot.">
        <title>Genome assembly and annotation for red clover (Trifolium pratense; Fabaceae).</title>
        <authorList>
            <person name="Istvanek J."/>
            <person name="Jaros M."/>
            <person name="Krenek A."/>
            <person name="Repkova J."/>
        </authorList>
    </citation>
    <scope>NUCLEOTIDE SEQUENCE [LARGE SCALE GENOMIC DNA]</scope>
    <source>
        <strain evidence="2">cv. Tatra</strain>
        <tissue evidence="1">Young leaves</tissue>
    </source>
</reference>
<organism evidence="1 2">
    <name type="scientific">Trifolium pratense</name>
    <name type="common">Red clover</name>
    <dbReference type="NCBI Taxonomy" id="57577"/>
    <lineage>
        <taxon>Eukaryota</taxon>
        <taxon>Viridiplantae</taxon>
        <taxon>Streptophyta</taxon>
        <taxon>Embryophyta</taxon>
        <taxon>Tracheophyta</taxon>
        <taxon>Spermatophyta</taxon>
        <taxon>Magnoliopsida</taxon>
        <taxon>eudicotyledons</taxon>
        <taxon>Gunneridae</taxon>
        <taxon>Pentapetalae</taxon>
        <taxon>rosids</taxon>
        <taxon>fabids</taxon>
        <taxon>Fabales</taxon>
        <taxon>Fabaceae</taxon>
        <taxon>Papilionoideae</taxon>
        <taxon>50 kb inversion clade</taxon>
        <taxon>NPAAA clade</taxon>
        <taxon>Hologalegina</taxon>
        <taxon>IRL clade</taxon>
        <taxon>Trifolieae</taxon>
        <taxon>Trifolium</taxon>
    </lineage>
</organism>
<dbReference type="Proteomes" id="UP000236291">
    <property type="component" value="Unassembled WGS sequence"/>
</dbReference>
<proteinExistence type="predicted"/>
<evidence type="ECO:0000313" key="2">
    <source>
        <dbReference type="Proteomes" id="UP000236291"/>
    </source>
</evidence>
<dbReference type="AlphaFoldDB" id="A0A2K3KHX3"/>
<dbReference type="EMBL" id="ASHM01097085">
    <property type="protein sequence ID" value="PNX65894.1"/>
    <property type="molecule type" value="Genomic_DNA"/>
</dbReference>
<protein>
    <submittedName>
        <fullName evidence="1">Uncharacterized protein</fullName>
    </submittedName>
</protein>
<gene>
    <name evidence="1" type="ORF">L195_g054772</name>
</gene>
<feature type="non-terminal residue" evidence="1">
    <location>
        <position position="1"/>
    </location>
</feature>
<reference evidence="1 2" key="2">
    <citation type="journal article" date="2017" name="Front. Plant Sci.">
        <title>Gene Classification and Mining of Molecular Markers Useful in Red Clover (Trifolium pratense) Breeding.</title>
        <authorList>
            <person name="Istvanek J."/>
            <person name="Dluhosova J."/>
            <person name="Dluhos P."/>
            <person name="Patkova L."/>
            <person name="Nedelnik J."/>
            <person name="Repkova J."/>
        </authorList>
    </citation>
    <scope>NUCLEOTIDE SEQUENCE [LARGE SCALE GENOMIC DNA]</scope>
    <source>
        <strain evidence="2">cv. Tatra</strain>
        <tissue evidence="1">Young leaves</tissue>
    </source>
</reference>
<evidence type="ECO:0000313" key="1">
    <source>
        <dbReference type="EMBL" id="PNX65894.1"/>
    </source>
</evidence>